<dbReference type="AlphaFoldDB" id="A0A1A7BL28"/>
<proteinExistence type="predicted"/>
<keyword evidence="3" id="KW-1185">Reference proteome</keyword>
<dbReference type="Proteomes" id="UP000092484">
    <property type="component" value="Unassembled WGS sequence"/>
</dbReference>
<organism evidence="2 3">
    <name type="scientific">Erythrobacter dokdonensis DSW-74</name>
    <dbReference type="NCBI Taxonomy" id="1300349"/>
    <lineage>
        <taxon>Bacteria</taxon>
        <taxon>Pseudomonadati</taxon>
        <taxon>Pseudomonadota</taxon>
        <taxon>Alphaproteobacteria</taxon>
        <taxon>Sphingomonadales</taxon>
        <taxon>Erythrobacteraceae</taxon>
        <taxon>Erythrobacter/Porphyrobacter group</taxon>
        <taxon>Erythrobacter</taxon>
    </lineage>
</organism>
<name>A0A1A7BL28_9SPHN</name>
<keyword evidence="1" id="KW-1133">Transmembrane helix</keyword>
<accession>A0A1A7BL28</accession>
<dbReference type="RefSeq" id="WP_232305261.1">
    <property type="nucleotide sequence ID" value="NZ_LZYB01000002.1"/>
</dbReference>
<sequence length="301" mass="33898">MIDFPPEIPEEKLLKKAVRWAMRHRYHIPTLSDLEPKKPFSELTAIGEKWQKAGFGSMFIGEGDGKRWVSFALNDEARDYVDRLNRRSFWGRVRSVSRSDWISLGALIVSFLALLVAAYPIFAQNPAMTPRPLADWPGAEIAEGVAFQGDGSVTLEASEETGLPVVAFWRPVLHDEDSRYPVAGRMDCRIAASEGPFDEADFDPEARHEAVVEARRAKGFIDMERLASGDDIVKQLDVTGRRNSPRSYYVLSYIMARDGARLIDIRRNCTFVFGAAASKPDVLPFVNRYTKLTFAFSEQDT</sequence>
<dbReference type="PATRIC" id="fig|1300349.4.peg.1303"/>
<feature type="transmembrane region" description="Helical" evidence="1">
    <location>
        <begin position="101"/>
        <end position="122"/>
    </location>
</feature>
<evidence type="ECO:0000256" key="1">
    <source>
        <dbReference type="SAM" id="Phobius"/>
    </source>
</evidence>
<protein>
    <submittedName>
        <fullName evidence="2">Carbamoyl-phosphate synthase large subunit</fullName>
    </submittedName>
</protein>
<keyword evidence="1" id="KW-0472">Membrane</keyword>
<keyword evidence="1" id="KW-0812">Transmembrane</keyword>
<evidence type="ECO:0000313" key="2">
    <source>
        <dbReference type="EMBL" id="OBV11865.1"/>
    </source>
</evidence>
<gene>
    <name evidence="2" type="ORF">I603_1308</name>
</gene>
<comment type="caution">
    <text evidence="2">The sequence shown here is derived from an EMBL/GenBank/DDBJ whole genome shotgun (WGS) entry which is preliminary data.</text>
</comment>
<reference evidence="2 3" key="1">
    <citation type="submission" date="2016-06" db="EMBL/GenBank/DDBJ databases">
        <title>Genome sequence of Porphyrobacter dokdonensis DSW-74.</title>
        <authorList>
            <person name="Kim J.F."/>
            <person name="Song J.Y."/>
        </authorList>
    </citation>
    <scope>NUCLEOTIDE SEQUENCE [LARGE SCALE GENOMIC DNA]</scope>
    <source>
        <strain evidence="2 3">DSW-74</strain>
    </source>
</reference>
<dbReference type="EMBL" id="LZYB01000002">
    <property type="protein sequence ID" value="OBV11865.1"/>
    <property type="molecule type" value="Genomic_DNA"/>
</dbReference>
<dbReference type="STRING" id="1300349.I603_1308"/>
<evidence type="ECO:0000313" key="3">
    <source>
        <dbReference type="Proteomes" id="UP000092484"/>
    </source>
</evidence>